<dbReference type="SUPFAM" id="SSF54695">
    <property type="entry name" value="POZ domain"/>
    <property type="match status" value="1"/>
</dbReference>
<sequence length="107" mass="11965">MNLINPILGIDAIILWLGFVNYSQKLQFSFEDGSTKSSDGETFEVDESMAPESCKIKHMIEDECANTHISLLNVTSTILSKVTKYFTCYVEASSKEEDKASEDDLKS</sequence>
<dbReference type="GO" id="GO:0006511">
    <property type="term" value="P:ubiquitin-dependent protein catabolic process"/>
    <property type="evidence" value="ECO:0007669"/>
    <property type="project" value="InterPro"/>
</dbReference>
<evidence type="ECO:0000256" key="1">
    <source>
        <dbReference type="ARBA" id="ARBA00004906"/>
    </source>
</evidence>
<dbReference type="InterPro" id="IPR016073">
    <property type="entry name" value="Skp1_comp_POZ"/>
</dbReference>
<dbReference type="Gene3D" id="3.30.710.10">
    <property type="entry name" value="Potassium Channel Kv1.1, Chain A"/>
    <property type="match status" value="1"/>
</dbReference>
<dbReference type="OrthoDB" id="7827685at2759"/>
<comment type="pathway">
    <text evidence="1">Protein modification; protein ubiquitination.</text>
</comment>
<proteinExistence type="inferred from homology"/>
<evidence type="ECO:0000259" key="4">
    <source>
        <dbReference type="Pfam" id="PF03931"/>
    </source>
</evidence>
<comment type="similarity">
    <text evidence="2">Belongs to the SKP1 family.</text>
</comment>
<reference evidence="5 6" key="1">
    <citation type="journal article" date="2017" name="Genome Biol.">
        <title>New reference genome sequences of hot pepper reveal the massive evolution of plant disease-resistance genes by retroduplication.</title>
        <authorList>
            <person name="Kim S."/>
            <person name="Park J."/>
            <person name="Yeom S.I."/>
            <person name="Kim Y.M."/>
            <person name="Seo E."/>
            <person name="Kim K.T."/>
            <person name="Kim M.S."/>
            <person name="Lee J.M."/>
            <person name="Cheong K."/>
            <person name="Shin H.S."/>
            <person name="Kim S.B."/>
            <person name="Han K."/>
            <person name="Lee J."/>
            <person name="Park M."/>
            <person name="Lee H.A."/>
            <person name="Lee H.Y."/>
            <person name="Lee Y."/>
            <person name="Oh S."/>
            <person name="Lee J.H."/>
            <person name="Choi E."/>
            <person name="Choi E."/>
            <person name="Lee S.E."/>
            <person name="Jeon J."/>
            <person name="Kim H."/>
            <person name="Choi G."/>
            <person name="Song H."/>
            <person name="Lee J."/>
            <person name="Lee S.C."/>
            <person name="Kwon J.K."/>
            <person name="Lee H.Y."/>
            <person name="Koo N."/>
            <person name="Hong Y."/>
            <person name="Kim R.W."/>
            <person name="Kang W.H."/>
            <person name="Huh J.H."/>
            <person name="Kang B.C."/>
            <person name="Yang T.J."/>
            <person name="Lee Y.H."/>
            <person name="Bennetzen J.L."/>
            <person name="Choi D."/>
        </authorList>
    </citation>
    <scope>NUCLEOTIDE SEQUENCE [LARGE SCALE GENOMIC DNA]</scope>
    <source>
        <strain evidence="6">cv. PBC81</strain>
    </source>
</reference>
<evidence type="ECO:0000313" key="5">
    <source>
        <dbReference type="EMBL" id="PHT36132.1"/>
    </source>
</evidence>
<comment type="caution">
    <text evidence="5">The sequence shown here is derived from an EMBL/GenBank/DDBJ whole genome shotgun (WGS) entry which is preliminary data.</text>
</comment>
<reference evidence="6" key="2">
    <citation type="journal article" date="2017" name="J. Anim. Genet.">
        <title>Multiple reference genome sequences of hot pepper reveal the massive evolution of plant disease resistance genes by retroduplication.</title>
        <authorList>
            <person name="Kim S."/>
            <person name="Park J."/>
            <person name="Yeom S.-I."/>
            <person name="Kim Y.-M."/>
            <person name="Seo E."/>
            <person name="Kim K.-T."/>
            <person name="Kim M.-S."/>
            <person name="Lee J.M."/>
            <person name="Cheong K."/>
            <person name="Shin H.-S."/>
            <person name="Kim S.-B."/>
            <person name="Han K."/>
            <person name="Lee J."/>
            <person name="Park M."/>
            <person name="Lee H.-A."/>
            <person name="Lee H.-Y."/>
            <person name="Lee Y."/>
            <person name="Oh S."/>
            <person name="Lee J.H."/>
            <person name="Choi E."/>
            <person name="Choi E."/>
            <person name="Lee S.E."/>
            <person name="Jeon J."/>
            <person name="Kim H."/>
            <person name="Choi G."/>
            <person name="Song H."/>
            <person name="Lee J."/>
            <person name="Lee S.-C."/>
            <person name="Kwon J.-K."/>
            <person name="Lee H.-Y."/>
            <person name="Koo N."/>
            <person name="Hong Y."/>
            <person name="Kim R.W."/>
            <person name="Kang W.-H."/>
            <person name="Huh J.H."/>
            <person name="Kang B.-C."/>
            <person name="Yang T.-J."/>
            <person name="Lee Y.-H."/>
            <person name="Bennetzen J.L."/>
            <person name="Choi D."/>
        </authorList>
    </citation>
    <scope>NUCLEOTIDE SEQUENCE [LARGE SCALE GENOMIC DNA]</scope>
    <source>
        <strain evidence="6">cv. PBC81</strain>
    </source>
</reference>
<evidence type="ECO:0000313" key="6">
    <source>
        <dbReference type="Proteomes" id="UP000224567"/>
    </source>
</evidence>
<dbReference type="Proteomes" id="UP000224567">
    <property type="component" value="Unassembled WGS sequence"/>
</dbReference>
<keyword evidence="6" id="KW-1185">Reference proteome</keyword>
<dbReference type="SMART" id="SM00512">
    <property type="entry name" value="Skp1"/>
    <property type="match status" value="1"/>
</dbReference>
<gene>
    <name evidence="5" type="ORF">CQW23_23832</name>
</gene>
<dbReference type="InterPro" id="IPR001232">
    <property type="entry name" value="SKP1-like"/>
</dbReference>
<dbReference type="STRING" id="33114.A0A2G2VT46"/>
<dbReference type="AlphaFoldDB" id="A0A2G2VT46"/>
<evidence type="ECO:0000256" key="2">
    <source>
        <dbReference type="ARBA" id="ARBA00009993"/>
    </source>
</evidence>
<organism evidence="5 6">
    <name type="scientific">Capsicum baccatum</name>
    <name type="common">Peruvian pepper</name>
    <dbReference type="NCBI Taxonomy" id="33114"/>
    <lineage>
        <taxon>Eukaryota</taxon>
        <taxon>Viridiplantae</taxon>
        <taxon>Streptophyta</taxon>
        <taxon>Embryophyta</taxon>
        <taxon>Tracheophyta</taxon>
        <taxon>Spermatophyta</taxon>
        <taxon>Magnoliopsida</taxon>
        <taxon>eudicotyledons</taxon>
        <taxon>Gunneridae</taxon>
        <taxon>Pentapetalae</taxon>
        <taxon>asterids</taxon>
        <taxon>lamiids</taxon>
        <taxon>Solanales</taxon>
        <taxon>Solanaceae</taxon>
        <taxon>Solanoideae</taxon>
        <taxon>Capsiceae</taxon>
        <taxon>Capsicum</taxon>
    </lineage>
</organism>
<feature type="domain" description="SKP1 component POZ" evidence="4">
    <location>
        <begin position="36"/>
        <end position="89"/>
    </location>
</feature>
<evidence type="ECO:0000256" key="3">
    <source>
        <dbReference type="ARBA" id="ARBA00022786"/>
    </source>
</evidence>
<accession>A0A2G2VT46</accession>
<dbReference type="UniPathway" id="UPA00143"/>
<dbReference type="PANTHER" id="PTHR11165">
    <property type="entry name" value="SKP1"/>
    <property type="match status" value="1"/>
</dbReference>
<dbReference type="InterPro" id="IPR016897">
    <property type="entry name" value="SKP1"/>
</dbReference>
<protein>
    <submittedName>
        <fullName evidence="5">SKP1-like protein 1B</fullName>
    </submittedName>
</protein>
<dbReference type="Pfam" id="PF03931">
    <property type="entry name" value="Skp1_POZ"/>
    <property type="match status" value="1"/>
</dbReference>
<dbReference type="EMBL" id="MLFT02000010">
    <property type="protein sequence ID" value="PHT36132.1"/>
    <property type="molecule type" value="Genomic_DNA"/>
</dbReference>
<dbReference type="InterPro" id="IPR011333">
    <property type="entry name" value="SKP1/BTB/POZ_sf"/>
</dbReference>
<name>A0A2G2VT46_CAPBA</name>
<keyword evidence="3" id="KW-0833">Ubl conjugation pathway</keyword>
<dbReference type="GO" id="GO:0009867">
    <property type="term" value="P:jasmonic acid mediated signaling pathway"/>
    <property type="evidence" value="ECO:0007669"/>
    <property type="project" value="UniProtKB-ARBA"/>
</dbReference>
<dbReference type="GO" id="GO:0016567">
    <property type="term" value="P:protein ubiquitination"/>
    <property type="evidence" value="ECO:0007669"/>
    <property type="project" value="UniProtKB-UniPathway"/>
</dbReference>